<dbReference type="InterPro" id="IPR001810">
    <property type="entry name" value="F-box_dom"/>
</dbReference>
<reference evidence="3" key="1">
    <citation type="submission" date="2022-08" db="EMBL/GenBank/DDBJ databases">
        <authorList>
            <consortium name="DOE Joint Genome Institute"/>
            <person name="Min B."/>
            <person name="Riley R."/>
            <person name="Sierra-Patev S."/>
            <person name="Naranjo-Ortiz M."/>
            <person name="Looney B."/>
            <person name="Konkel Z."/>
            <person name="Slot J.C."/>
            <person name="Sakamoto Y."/>
            <person name="Steenwyk J.L."/>
            <person name="Rokas A."/>
            <person name="Carro J."/>
            <person name="Camarero S."/>
            <person name="Ferreira P."/>
            <person name="Molpeceres G."/>
            <person name="Ruiz-Duenas F.J."/>
            <person name="Serrano A."/>
            <person name="Henrissat B."/>
            <person name="Drula E."/>
            <person name="Hughes K.W."/>
            <person name="Mata J.L."/>
            <person name="Ishikawa N.K."/>
            <person name="Vargas-Isla R."/>
            <person name="Ushijima S."/>
            <person name="Smith C.A."/>
            <person name="Ahrendt S."/>
            <person name="Andreopoulos W."/>
            <person name="He G."/>
            <person name="Labutti K."/>
            <person name="Lipzen A."/>
            <person name="Ng V."/>
            <person name="Sandor L."/>
            <person name="Barry K."/>
            <person name="Martinez A.T."/>
            <person name="Xiao Y."/>
            <person name="Gibbons J.G."/>
            <person name="Terashima K."/>
            <person name="Hibbett D.S."/>
            <person name="Grigoriev I.V."/>
        </authorList>
    </citation>
    <scope>NUCLEOTIDE SEQUENCE</scope>
    <source>
        <strain evidence="3">TFB10827</strain>
    </source>
</reference>
<dbReference type="Pfam" id="PF12937">
    <property type="entry name" value="F-box-like"/>
    <property type="match status" value="1"/>
</dbReference>
<protein>
    <recommendedName>
        <fullName evidence="2">F-box domain-containing protein</fullName>
    </recommendedName>
</protein>
<evidence type="ECO:0000256" key="1">
    <source>
        <dbReference type="SAM" id="MobiDB-lite"/>
    </source>
</evidence>
<comment type="caution">
    <text evidence="3">The sequence shown here is derived from an EMBL/GenBank/DDBJ whole genome shotgun (WGS) entry which is preliminary data.</text>
</comment>
<accession>A0ABQ8Q8B9</accession>
<feature type="domain" description="F-box" evidence="2">
    <location>
        <begin position="35"/>
        <end position="96"/>
    </location>
</feature>
<dbReference type="Gene3D" id="3.80.10.10">
    <property type="entry name" value="Ribonuclease Inhibitor"/>
    <property type="match status" value="1"/>
</dbReference>
<evidence type="ECO:0000313" key="3">
    <source>
        <dbReference type="EMBL" id="KAJ3994775.1"/>
    </source>
</evidence>
<name>A0ABQ8Q8B9_9AGAR</name>
<evidence type="ECO:0000313" key="4">
    <source>
        <dbReference type="Proteomes" id="UP001163828"/>
    </source>
</evidence>
<dbReference type="EMBL" id="MU790685">
    <property type="protein sequence ID" value="KAJ3994775.1"/>
    <property type="molecule type" value="Genomic_DNA"/>
</dbReference>
<dbReference type="InterPro" id="IPR032675">
    <property type="entry name" value="LRR_dom_sf"/>
</dbReference>
<dbReference type="Gene3D" id="1.20.1280.50">
    <property type="match status" value="1"/>
</dbReference>
<feature type="compositionally biased region" description="Low complexity" evidence="1">
    <location>
        <begin position="514"/>
        <end position="523"/>
    </location>
</feature>
<proteinExistence type="predicted"/>
<feature type="region of interest" description="Disordered" evidence="1">
    <location>
        <begin position="513"/>
        <end position="536"/>
    </location>
</feature>
<sequence>MQKTSLLNYQNQSLDRKLQIASSAVRGCRNASQKINQLPPELLFNIVSGAQMNLPSFLPDLTAYEDHGREWYSLLHVCRHWRGIIARSPTLWSTIDNTLIDLEDENNKTHKNLVAHERYLCRSGAAPLTVYLGIKETKIRIKSLETLLKHVARFRELHVIADLWEDTSTPIYTHFVDPAPNLVSLTLRTDGKDVTNGILPPIFAGEMHSLKELTLEHFTIWPTTYFHNLTSLSLSDQAFSRPTTLGFLDFLQNSPMLEKLALVRAGPTLSANTDIVPSTDRVVRLPHLREVSLGAWPTTSTVSRFLSYLSLSPEADVYIWGSVFSNPDTDLTALLPADTTNLHNVQGITKWYLTHYSVAQPGDLLYVPFTAIVGSSNALHNYGVFRSSQLLATLPRYPLHNVTSFVLRDSSYQANRFKTSVWVEIFGKLKNLEELRILATTRMKIDGKMKTDKERQNLLLPVHQLESLIEQASTEAQKMEKSPTHLFVEITPAAKFSVQNSPASALNMTPIWLPSSSPNSSSPEKTTGVRLHHSSF</sequence>
<dbReference type="Proteomes" id="UP001163828">
    <property type="component" value="Unassembled WGS sequence"/>
</dbReference>
<organism evidence="3 4">
    <name type="scientific">Lentinula boryana</name>
    <dbReference type="NCBI Taxonomy" id="40481"/>
    <lineage>
        <taxon>Eukaryota</taxon>
        <taxon>Fungi</taxon>
        <taxon>Dikarya</taxon>
        <taxon>Basidiomycota</taxon>
        <taxon>Agaricomycotina</taxon>
        <taxon>Agaricomycetes</taxon>
        <taxon>Agaricomycetidae</taxon>
        <taxon>Agaricales</taxon>
        <taxon>Marasmiineae</taxon>
        <taxon>Omphalotaceae</taxon>
        <taxon>Lentinula</taxon>
    </lineage>
</organism>
<gene>
    <name evidence="3" type="ORF">F5050DRAFT_423112</name>
</gene>
<evidence type="ECO:0000259" key="2">
    <source>
        <dbReference type="Pfam" id="PF12937"/>
    </source>
</evidence>
<keyword evidence="4" id="KW-1185">Reference proteome</keyword>
<dbReference type="SUPFAM" id="SSF52047">
    <property type="entry name" value="RNI-like"/>
    <property type="match status" value="1"/>
</dbReference>